<organism evidence="1 2">
    <name type="scientific">Paracoccus sulfuroxidans</name>
    <dbReference type="NCBI Taxonomy" id="384678"/>
    <lineage>
        <taxon>Bacteria</taxon>
        <taxon>Pseudomonadati</taxon>
        <taxon>Pseudomonadota</taxon>
        <taxon>Alphaproteobacteria</taxon>
        <taxon>Rhodobacterales</taxon>
        <taxon>Paracoccaceae</taxon>
        <taxon>Paracoccus</taxon>
    </lineage>
</organism>
<dbReference type="AlphaFoldDB" id="A0A562NCY7"/>
<dbReference type="Proteomes" id="UP000316225">
    <property type="component" value="Unassembled WGS sequence"/>
</dbReference>
<name>A0A562NCY7_9RHOB</name>
<evidence type="ECO:0000313" key="2">
    <source>
        <dbReference type="Proteomes" id="UP000316225"/>
    </source>
</evidence>
<dbReference type="RefSeq" id="WP_199756628.1">
    <property type="nucleotide sequence ID" value="NZ_VLKU01000012.1"/>
</dbReference>
<proteinExistence type="predicted"/>
<evidence type="ECO:0000313" key="1">
    <source>
        <dbReference type="EMBL" id="TWI29918.1"/>
    </source>
</evidence>
<dbReference type="PROSITE" id="PS51257">
    <property type="entry name" value="PROKAR_LIPOPROTEIN"/>
    <property type="match status" value="1"/>
</dbReference>
<protein>
    <submittedName>
        <fullName evidence="1">Uncharacterized protein</fullName>
    </submittedName>
</protein>
<accession>A0A562NCY7</accession>
<gene>
    <name evidence="1" type="ORF">IQ24_03390</name>
</gene>
<keyword evidence="2" id="KW-1185">Reference proteome</keyword>
<comment type="caution">
    <text evidence="1">The sequence shown here is derived from an EMBL/GenBank/DDBJ whole genome shotgun (WGS) entry which is preliminary data.</text>
</comment>
<reference evidence="1 2" key="1">
    <citation type="journal article" date="2015" name="Stand. Genomic Sci.">
        <title>Genomic Encyclopedia of Bacterial and Archaeal Type Strains, Phase III: the genomes of soil and plant-associated and newly described type strains.</title>
        <authorList>
            <person name="Whitman W.B."/>
            <person name="Woyke T."/>
            <person name="Klenk H.P."/>
            <person name="Zhou Y."/>
            <person name="Lilburn T.G."/>
            <person name="Beck B.J."/>
            <person name="De Vos P."/>
            <person name="Vandamme P."/>
            <person name="Eisen J.A."/>
            <person name="Garrity G."/>
            <person name="Hugenholtz P."/>
            <person name="Kyrpides N.C."/>
        </authorList>
    </citation>
    <scope>NUCLEOTIDE SEQUENCE [LARGE SCALE GENOMIC DNA]</scope>
    <source>
        <strain evidence="1 2">CGMCC 1.5364</strain>
    </source>
</reference>
<dbReference type="EMBL" id="VLKU01000012">
    <property type="protein sequence ID" value="TWI29918.1"/>
    <property type="molecule type" value="Genomic_DNA"/>
</dbReference>
<sequence>MTKLAFAVIAALLVAGCGVDGAPIRPQAKTEPGLSVSGEARIGVVTSL</sequence>